<accession>A0ACB7WB00</accession>
<organism evidence="1 2">
    <name type="scientific">Dioscorea alata</name>
    <name type="common">Purple yam</name>
    <dbReference type="NCBI Taxonomy" id="55571"/>
    <lineage>
        <taxon>Eukaryota</taxon>
        <taxon>Viridiplantae</taxon>
        <taxon>Streptophyta</taxon>
        <taxon>Embryophyta</taxon>
        <taxon>Tracheophyta</taxon>
        <taxon>Spermatophyta</taxon>
        <taxon>Magnoliopsida</taxon>
        <taxon>Liliopsida</taxon>
        <taxon>Dioscoreales</taxon>
        <taxon>Dioscoreaceae</taxon>
        <taxon>Dioscorea</taxon>
    </lineage>
</organism>
<evidence type="ECO:0000313" key="2">
    <source>
        <dbReference type="Proteomes" id="UP000827976"/>
    </source>
</evidence>
<evidence type="ECO:0000313" key="1">
    <source>
        <dbReference type="EMBL" id="KAH7685102.1"/>
    </source>
</evidence>
<proteinExistence type="predicted"/>
<gene>
    <name evidence="1" type="ORF">IHE45_04G017800</name>
</gene>
<keyword evidence="2" id="KW-1185">Reference proteome</keyword>
<name>A0ACB7WB00_DIOAL</name>
<sequence length="336" mass="38243">MSSIVSNGLLSKKPFCFPFSFSSSSSSSIPFSFSLSIPSSRPIRHLSILAAAENPRRKSKPRKQAKPKESASSDKPEMPADGIPVTMPRKPRRGRRGEAAEVEDFVRTSLERTFAEIREQNAEVLEGKGEVLKERLEEDEGSGSDSEEEDSDDGDAMIVEEENPNWPLDADVGWGVRASEYFDKHPIKNVVGDDGMEIDWEGELDTCWVKEINCLEWESFAYHPSPLVVLVFERYRRAKDNWKLLMELEKAAKVYWSAKDKLPPRTVKIDINIETDLAHALKVREGPQLLFLKGNRILYREKELRTSEELVQMIAHFYYNAKRPSWVDPLAVAPPF</sequence>
<comment type="caution">
    <text evidence="1">The sequence shown here is derived from an EMBL/GenBank/DDBJ whole genome shotgun (WGS) entry which is preliminary data.</text>
</comment>
<dbReference type="Proteomes" id="UP000827976">
    <property type="component" value="Chromosome 4"/>
</dbReference>
<reference evidence="2" key="1">
    <citation type="journal article" date="2022" name="Nat. Commun.">
        <title>Chromosome evolution and the genetic basis of agronomically important traits in greater yam.</title>
        <authorList>
            <person name="Bredeson J.V."/>
            <person name="Lyons J.B."/>
            <person name="Oniyinde I.O."/>
            <person name="Okereke N.R."/>
            <person name="Kolade O."/>
            <person name="Nnabue I."/>
            <person name="Nwadili C.O."/>
            <person name="Hribova E."/>
            <person name="Parker M."/>
            <person name="Nwogha J."/>
            <person name="Shu S."/>
            <person name="Carlson J."/>
            <person name="Kariba R."/>
            <person name="Muthemba S."/>
            <person name="Knop K."/>
            <person name="Barton G.J."/>
            <person name="Sherwood A.V."/>
            <person name="Lopez-Montes A."/>
            <person name="Asiedu R."/>
            <person name="Jamnadass R."/>
            <person name="Muchugi A."/>
            <person name="Goodstein D."/>
            <person name="Egesi C.N."/>
            <person name="Featherston J."/>
            <person name="Asfaw A."/>
            <person name="Simpson G.G."/>
            <person name="Dolezel J."/>
            <person name="Hendre P.S."/>
            <person name="Van Deynze A."/>
            <person name="Kumar P.L."/>
            <person name="Obidiegwu J.E."/>
            <person name="Bhattacharjee R."/>
            <person name="Rokhsar D.S."/>
        </authorList>
    </citation>
    <scope>NUCLEOTIDE SEQUENCE [LARGE SCALE GENOMIC DNA]</scope>
    <source>
        <strain evidence="2">cv. TDa95/00328</strain>
    </source>
</reference>
<protein>
    <submittedName>
        <fullName evidence="1">Thioredoxin-like protein</fullName>
    </submittedName>
</protein>
<dbReference type="EMBL" id="CM037014">
    <property type="protein sequence ID" value="KAH7685102.1"/>
    <property type="molecule type" value="Genomic_DNA"/>
</dbReference>